<keyword evidence="3" id="KW-1185">Reference proteome</keyword>
<dbReference type="Pfam" id="PF07589">
    <property type="entry name" value="PEP-CTERM"/>
    <property type="match status" value="1"/>
</dbReference>
<dbReference type="Gene3D" id="2.60.120.1350">
    <property type="entry name" value="Protein of unknown function DUF4465"/>
    <property type="match status" value="1"/>
</dbReference>
<name>M2AWA8_9BACT</name>
<dbReference type="RefSeq" id="WP_008661496.1">
    <property type="nucleotide sequence ID" value="NZ_ANMO01000246.1"/>
</dbReference>
<reference evidence="2" key="2">
    <citation type="journal article" date="2013" name="Mar. Genomics">
        <title>Expression of sulfatases in Rhodopirellula baltica and the diversity of sulfatases in the genus Rhodopirellula.</title>
        <authorList>
            <person name="Wegner C.E."/>
            <person name="Richter-Heitmann T."/>
            <person name="Klindworth A."/>
            <person name="Klockow C."/>
            <person name="Richter M."/>
            <person name="Achstetter T."/>
            <person name="Glockner F.O."/>
            <person name="Harder J."/>
        </authorList>
    </citation>
    <scope>NUCLEOTIDE SEQUENCE [LARGE SCALE GENOMIC DNA]</scope>
    <source>
        <strain evidence="2">6C</strain>
    </source>
</reference>
<feature type="domain" description="Ice-binding protein C-terminal" evidence="1">
    <location>
        <begin position="290"/>
        <end position="312"/>
    </location>
</feature>
<reference evidence="2" key="1">
    <citation type="submission" date="2012-11" db="EMBL/GenBank/DDBJ databases">
        <title>Permanent draft genomes of Rhodopirellula europaea strain SH398 and 6C.</title>
        <authorList>
            <person name="Richter M."/>
            <person name="Richter-Heitmann T."/>
            <person name="Frank C."/>
            <person name="Harder J."/>
            <person name="Glockner F.O."/>
        </authorList>
    </citation>
    <scope>NUCLEOTIDE SEQUENCE</scope>
    <source>
        <strain evidence="2">6C</strain>
    </source>
</reference>
<organism evidence="2 3">
    <name type="scientific">Rhodopirellula europaea 6C</name>
    <dbReference type="NCBI Taxonomy" id="1263867"/>
    <lineage>
        <taxon>Bacteria</taxon>
        <taxon>Pseudomonadati</taxon>
        <taxon>Planctomycetota</taxon>
        <taxon>Planctomycetia</taxon>
        <taxon>Pirellulales</taxon>
        <taxon>Pirellulaceae</taxon>
        <taxon>Rhodopirellula</taxon>
    </lineage>
</organism>
<gene>
    <name evidence="2" type="ORF">RE6C_05496</name>
</gene>
<dbReference type="InterPro" id="IPR013424">
    <property type="entry name" value="Ice-binding_C"/>
</dbReference>
<evidence type="ECO:0000313" key="2">
    <source>
        <dbReference type="EMBL" id="EMB13843.1"/>
    </source>
</evidence>
<dbReference type="NCBIfam" id="TIGR02595">
    <property type="entry name" value="PEP_CTERM"/>
    <property type="match status" value="1"/>
</dbReference>
<sequence length="327" mass="34868">MFLLPSILRFRSRNLIKAPQSKCSTRDRFLVAFTLLSLSQIAASPAQADVVVGFESQDLGSSGVYNGPVPNANVVPGAYGGNDHIGVFSADGVDFSNSHNDLYGSWSGFAVSNHTDTSTPGYSNQFSAYAGSGSGGSDNYAVAFGYANSTPTNINTLTALPSIYLPDGELASSADITNATYAGLSMRDGDSFAKQFGGVTGSDPDFFKLSIFGIDANNQILDTTIDVFLADFRFTDSLQDYILDDWVTIDLSSMSDARSLHFNLSSSDVGPYGMNTPGYFALDNFATVTAVPEPSSLAMIGSVLLGTVIRRRRRFKRVQDSTGKALE</sequence>
<protein>
    <submittedName>
        <fullName evidence="2">Lipoprotein</fullName>
    </submittedName>
</protein>
<comment type="caution">
    <text evidence="2">The sequence shown here is derived from an EMBL/GenBank/DDBJ whole genome shotgun (WGS) entry which is preliminary data.</text>
</comment>
<evidence type="ECO:0000313" key="3">
    <source>
        <dbReference type="Proteomes" id="UP000011529"/>
    </source>
</evidence>
<accession>M2AWA8</accession>
<evidence type="ECO:0000259" key="1">
    <source>
        <dbReference type="Pfam" id="PF07589"/>
    </source>
</evidence>
<keyword evidence="2" id="KW-0449">Lipoprotein</keyword>
<dbReference type="Proteomes" id="UP000011529">
    <property type="component" value="Unassembled WGS sequence"/>
</dbReference>
<dbReference type="PATRIC" id="fig|1263867.3.peg.5889"/>
<dbReference type="InterPro" id="IPR027828">
    <property type="entry name" value="DUF4465"/>
</dbReference>
<proteinExistence type="predicted"/>
<dbReference type="EMBL" id="ANMO01000246">
    <property type="protein sequence ID" value="EMB13843.1"/>
    <property type="molecule type" value="Genomic_DNA"/>
</dbReference>
<dbReference type="Pfam" id="PF14717">
    <property type="entry name" value="DUF4465"/>
    <property type="match status" value="1"/>
</dbReference>
<dbReference type="AlphaFoldDB" id="M2AWA8"/>